<comment type="catalytic activity">
    <reaction evidence="1">
        <text>ATP + protein L-histidine = ADP + protein N-phospho-L-histidine.</text>
        <dbReference type="EC" id="2.7.13.3"/>
    </reaction>
</comment>
<feature type="coiled-coil region" evidence="7">
    <location>
        <begin position="324"/>
        <end position="351"/>
    </location>
</feature>
<dbReference type="InterPro" id="IPR003594">
    <property type="entry name" value="HATPase_dom"/>
</dbReference>
<dbReference type="SUPFAM" id="SSF48452">
    <property type="entry name" value="TPR-like"/>
    <property type="match status" value="2"/>
</dbReference>
<dbReference type="InterPro" id="IPR036890">
    <property type="entry name" value="HATPase_C_sf"/>
</dbReference>
<feature type="domain" description="Histidine kinase" evidence="9">
    <location>
        <begin position="421"/>
        <end position="614"/>
    </location>
</feature>
<dbReference type="InterPro" id="IPR050482">
    <property type="entry name" value="Sensor_HK_TwoCompSys"/>
</dbReference>
<dbReference type="Pfam" id="PF13181">
    <property type="entry name" value="TPR_8"/>
    <property type="match status" value="1"/>
</dbReference>
<dbReference type="RefSeq" id="WP_303304257.1">
    <property type="nucleotide sequence ID" value="NZ_BAABDA010000011.1"/>
</dbReference>
<evidence type="ECO:0000259" key="9">
    <source>
        <dbReference type="PROSITE" id="PS50109"/>
    </source>
</evidence>
<keyword evidence="11" id="KW-1185">Reference proteome</keyword>
<dbReference type="Pfam" id="PF13374">
    <property type="entry name" value="TPR_10"/>
    <property type="match status" value="1"/>
</dbReference>
<dbReference type="InterPro" id="IPR011990">
    <property type="entry name" value="TPR-like_helical_dom_sf"/>
</dbReference>
<evidence type="ECO:0000256" key="5">
    <source>
        <dbReference type="ARBA" id="ARBA00023012"/>
    </source>
</evidence>
<evidence type="ECO:0000256" key="3">
    <source>
        <dbReference type="ARBA" id="ARBA00022679"/>
    </source>
</evidence>
<evidence type="ECO:0000256" key="6">
    <source>
        <dbReference type="PROSITE-ProRule" id="PRU00339"/>
    </source>
</evidence>
<keyword evidence="8" id="KW-0812">Transmembrane</keyword>
<evidence type="ECO:0000313" key="10">
    <source>
        <dbReference type="EMBL" id="MDO5976927.1"/>
    </source>
</evidence>
<dbReference type="Pfam" id="PF14938">
    <property type="entry name" value="SNAP"/>
    <property type="match status" value="1"/>
</dbReference>
<dbReference type="Gene3D" id="1.25.40.10">
    <property type="entry name" value="Tetratricopeptide repeat domain"/>
    <property type="match status" value="2"/>
</dbReference>
<organism evidence="10 11">
    <name type="scientific">Flavivirga jejuensis</name>
    <dbReference type="NCBI Taxonomy" id="870487"/>
    <lineage>
        <taxon>Bacteria</taxon>
        <taxon>Pseudomonadati</taxon>
        <taxon>Bacteroidota</taxon>
        <taxon>Flavobacteriia</taxon>
        <taxon>Flavobacteriales</taxon>
        <taxon>Flavobacteriaceae</taxon>
        <taxon>Flavivirga</taxon>
    </lineage>
</organism>
<dbReference type="EMBL" id="JAUOEL010000009">
    <property type="protein sequence ID" value="MDO5976927.1"/>
    <property type="molecule type" value="Genomic_DNA"/>
</dbReference>
<evidence type="ECO:0000256" key="7">
    <source>
        <dbReference type="SAM" id="Coils"/>
    </source>
</evidence>
<evidence type="ECO:0000256" key="8">
    <source>
        <dbReference type="SAM" id="Phobius"/>
    </source>
</evidence>
<dbReference type="EC" id="2.7.13.3" evidence="2"/>
<dbReference type="PANTHER" id="PTHR24421">
    <property type="entry name" value="NITRATE/NITRITE SENSOR PROTEIN NARX-RELATED"/>
    <property type="match status" value="1"/>
</dbReference>
<keyword evidence="4" id="KW-0418">Kinase</keyword>
<keyword evidence="8" id="KW-0472">Membrane</keyword>
<keyword evidence="8" id="KW-1133">Transmembrane helix</keyword>
<evidence type="ECO:0000256" key="1">
    <source>
        <dbReference type="ARBA" id="ARBA00000085"/>
    </source>
</evidence>
<keyword evidence="5" id="KW-0902">Two-component regulatory system</keyword>
<keyword evidence="3" id="KW-0808">Transferase</keyword>
<dbReference type="Gene3D" id="3.30.565.10">
    <property type="entry name" value="Histidine kinase-like ATPase, C-terminal domain"/>
    <property type="match status" value="1"/>
</dbReference>
<feature type="repeat" description="TPR" evidence="6">
    <location>
        <begin position="12"/>
        <end position="45"/>
    </location>
</feature>
<sequence>MAIDQNLITNSGFIYKKIGLIYYRKENYPESIKFFKKSIQIDSLSKNAADSHFNISLIYRIRGSEDSLIYRLNKAVAIYKTLKDSDDKFSTFSKAGILYKNAGRYDSAIKHLLWAYEGYDQSNNLSGKAHASNILGSTQRLLGNLDIAEQYYKEALHLNNKLQDTVQVSFSYVKIANLLKEQKKYNSAIAYYEKGIQFQDQIASKKEVGKMLNNLASVYYLLKNYAKANTIYLQALALKKQENNTIGLAYTYNELAILSIHNERLKQARAYLDSSTVYLKNTNNKDVVLRKYEIEALYSKKKGDYKNALTFQEKYSLLYKTIFTENQTKIIQELQEKFESKKKQVKIIELSSSNKNKVEIINTQKRNLRQKNILLLLALVIFLLVLLSYFYLKQRQKSREKELELQQLESVYKGQEIIKKRISKDLHDIITTSYDGIRLKILALPKSKNPDKVSQIIIDEIKEINQEIRLISHRLSPLGDKIQNSSLREIITSQLSEFQYYRKIFINVQLPLPEELDYMKLSSQTNFYGIILEALSNIEKHSQATEVKINYKKQTDGHLLFSISDNGVGFKTESNKQGIGLFNMKQRTQLLFGNFQVKSTEEGTLISLDFPIKENIK</sequence>
<comment type="caution">
    <text evidence="10">The sequence shown here is derived from an EMBL/GenBank/DDBJ whole genome shotgun (WGS) entry which is preliminary data.</text>
</comment>
<proteinExistence type="predicted"/>
<keyword evidence="6" id="KW-0802">TPR repeat</keyword>
<reference evidence="10" key="1">
    <citation type="submission" date="2023-07" db="EMBL/GenBank/DDBJ databases">
        <title>Two novel species in the genus Flavivirga.</title>
        <authorList>
            <person name="Kwon K."/>
        </authorList>
    </citation>
    <scope>NUCLEOTIDE SEQUENCE</scope>
    <source>
        <strain evidence="10">KACC 14158</strain>
    </source>
</reference>
<dbReference type="PROSITE" id="PS50005">
    <property type="entry name" value="TPR"/>
    <property type="match status" value="1"/>
</dbReference>
<feature type="transmembrane region" description="Helical" evidence="8">
    <location>
        <begin position="373"/>
        <end position="392"/>
    </location>
</feature>
<dbReference type="PROSITE" id="PS50109">
    <property type="entry name" value="HIS_KIN"/>
    <property type="match status" value="1"/>
</dbReference>
<evidence type="ECO:0000256" key="2">
    <source>
        <dbReference type="ARBA" id="ARBA00012438"/>
    </source>
</evidence>
<dbReference type="InterPro" id="IPR005467">
    <property type="entry name" value="His_kinase_dom"/>
</dbReference>
<dbReference type="Pfam" id="PF02518">
    <property type="entry name" value="HATPase_c"/>
    <property type="match status" value="1"/>
</dbReference>
<keyword evidence="7" id="KW-0175">Coiled coil</keyword>
<dbReference type="SMART" id="SM00387">
    <property type="entry name" value="HATPase_c"/>
    <property type="match status" value="1"/>
</dbReference>
<dbReference type="CDD" id="cd16917">
    <property type="entry name" value="HATPase_UhpB-NarQ-NarX-like"/>
    <property type="match status" value="1"/>
</dbReference>
<protein>
    <recommendedName>
        <fullName evidence="2">histidine kinase</fullName>
        <ecNumber evidence="2">2.7.13.3</ecNumber>
    </recommendedName>
</protein>
<dbReference type="Proteomes" id="UP001176806">
    <property type="component" value="Unassembled WGS sequence"/>
</dbReference>
<dbReference type="SMART" id="SM00028">
    <property type="entry name" value="TPR"/>
    <property type="match status" value="6"/>
</dbReference>
<accession>A0ABT8WUS2</accession>
<dbReference type="InterPro" id="IPR019734">
    <property type="entry name" value="TPR_rpt"/>
</dbReference>
<evidence type="ECO:0000313" key="11">
    <source>
        <dbReference type="Proteomes" id="UP001176806"/>
    </source>
</evidence>
<dbReference type="PANTHER" id="PTHR24421:SF10">
    <property type="entry name" value="NITRATE_NITRITE SENSOR PROTEIN NARQ"/>
    <property type="match status" value="1"/>
</dbReference>
<dbReference type="SUPFAM" id="SSF55874">
    <property type="entry name" value="ATPase domain of HSP90 chaperone/DNA topoisomerase II/histidine kinase"/>
    <property type="match status" value="1"/>
</dbReference>
<gene>
    <name evidence="10" type="ORF">Q4Q40_22225</name>
</gene>
<evidence type="ECO:0000256" key="4">
    <source>
        <dbReference type="ARBA" id="ARBA00022777"/>
    </source>
</evidence>
<name>A0ABT8WUS2_9FLAO</name>